<name>A0ACC1CGL4_9NEOP</name>
<evidence type="ECO:0000313" key="2">
    <source>
        <dbReference type="Proteomes" id="UP000824533"/>
    </source>
</evidence>
<proteinExistence type="predicted"/>
<dbReference type="Proteomes" id="UP000824533">
    <property type="component" value="Linkage Group LG27"/>
</dbReference>
<protein>
    <submittedName>
        <fullName evidence="1">Uncharacterized protein</fullName>
    </submittedName>
</protein>
<evidence type="ECO:0000313" key="1">
    <source>
        <dbReference type="EMBL" id="KAJ0170631.1"/>
    </source>
</evidence>
<sequence length="925" mass="108454">MDDAGSKTDPKNVEWLKTKLSRVWNSTKVCGMCLEEQDNLCPLNMEFVISKQKSSKSFVDLLNYVFNEDVENLVTGTGVCENCTEKALQAYIFINNTRQISRVINDCVNDIYSKVVDLSEQLDDTIDCDNANIMIVLESEPQLYDIIDDLTNMEIMPTNSPKIIKKEDNVNLEEKKDMISTKSDNSETTDDLTANTVQENDAVTNIIKANDIITSIANTNSIKNYYSRNLQTVKKQPKINVQPEIYLKGGNIVINPINTNNSPSSLIINTYKCSECTEIFTSYRALKEHEKSKHKEKIYQCSICNKIYNTLQYLNIHYKTHFKSICKICRLVLPETKLMEHLRTKHATAIQIHPCKFCDLVYYSEEALETHFKAIHLRNCTVTEETKNQCPMCLRNVPHSEDKRHKCKFQCSECFVNPCIHYRYLTKYREEILRHSNTISCVDCDYVTKRKEYLIIHANREHLNHHPFICNDCGTQFYTKMSLRIHIEQYHSTLNICEYCDLEFKKSTKIKEHKEACKKLVRPHPCKRCVATFDCEEELTNHENLRHNDVGFSCHMCQRRFLNMIELEEHIVSIHRRIQCKKRRKNIDCTLCDIKFNSVKEMLLHESMHSPDDKYPCKVCLKEFYSLKKLYIHKQRHYERIQCGGCKKRVITSFFPQHEVRCPYKRNATLTHMCETCGKSFHLESLLRLHQKTHSKSEECAECGKMLKPSGLLRHLEKVHNIKEPNSKKQYAQKGRLSCNECEYSAKRKWVLEAHVNRYHLKVKPFVCNICKKEFCGKSRLSEHMATHSDSNTCYCSVCGKKFANKVCLKLHFRMHTGETPYACDICGEKFRTSSIMKTHRVKKHLHKTVACPMCDSMFYMARDMRHHFKKTHWKHKDKPFDVKEVLPEEYYHLFEDGRMAKITDEVIETEVVKSEMDLYIETEQ</sequence>
<reference evidence="1 2" key="1">
    <citation type="journal article" date="2021" name="Front. Genet.">
        <title>Chromosome-Level Genome Assembly Reveals Significant Gene Expansion in the Toll and IMD Signaling Pathways of Dendrolimus kikuchii.</title>
        <authorList>
            <person name="Zhou J."/>
            <person name="Wu P."/>
            <person name="Xiong Z."/>
            <person name="Liu N."/>
            <person name="Zhao N."/>
            <person name="Ji M."/>
            <person name="Qiu Y."/>
            <person name="Yang B."/>
        </authorList>
    </citation>
    <scope>NUCLEOTIDE SEQUENCE [LARGE SCALE GENOMIC DNA]</scope>
    <source>
        <strain evidence="1">Ann1</strain>
    </source>
</reference>
<organism evidence="1 2">
    <name type="scientific">Dendrolimus kikuchii</name>
    <dbReference type="NCBI Taxonomy" id="765133"/>
    <lineage>
        <taxon>Eukaryota</taxon>
        <taxon>Metazoa</taxon>
        <taxon>Ecdysozoa</taxon>
        <taxon>Arthropoda</taxon>
        <taxon>Hexapoda</taxon>
        <taxon>Insecta</taxon>
        <taxon>Pterygota</taxon>
        <taxon>Neoptera</taxon>
        <taxon>Endopterygota</taxon>
        <taxon>Lepidoptera</taxon>
        <taxon>Glossata</taxon>
        <taxon>Ditrysia</taxon>
        <taxon>Bombycoidea</taxon>
        <taxon>Lasiocampidae</taxon>
        <taxon>Dendrolimus</taxon>
    </lineage>
</organism>
<dbReference type="EMBL" id="CM034413">
    <property type="protein sequence ID" value="KAJ0170631.1"/>
    <property type="molecule type" value="Genomic_DNA"/>
</dbReference>
<gene>
    <name evidence="1" type="ORF">K1T71_014002</name>
</gene>
<accession>A0ACC1CGL4</accession>
<comment type="caution">
    <text evidence="1">The sequence shown here is derived from an EMBL/GenBank/DDBJ whole genome shotgun (WGS) entry which is preliminary data.</text>
</comment>
<keyword evidence="2" id="KW-1185">Reference proteome</keyword>